<organism evidence="2 3">
    <name type="scientific">Steinernema carpocapsae</name>
    <name type="common">Entomopathogenic nematode</name>
    <dbReference type="NCBI Taxonomy" id="34508"/>
    <lineage>
        <taxon>Eukaryota</taxon>
        <taxon>Metazoa</taxon>
        <taxon>Ecdysozoa</taxon>
        <taxon>Nematoda</taxon>
        <taxon>Chromadorea</taxon>
        <taxon>Rhabditida</taxon>
        <taxon>Tylenchina</taxon>
        <taxon>Panagrolaimomorpha</taxon>
        <taxon>Strongyloidoidea</taxon>
        <taxon>Steinernematidae</taxon>
        <taxon>Steinernema</taxon>
    </lineage>
</organism>
<dbReference type="EMBL" id="CM016762">
    <property type="protein sequence ID" value="TMS39577.1"/>
    <property type="molecule type" value="Genomic_DNA"/>
</dbReference>
<comment type="caution">
    <text evidence="2">The sequence shown here is derived from an EMBL/GenBank/DDBJ whole genome shotgun (WGS) entry which is preliminary data.</text>
</comment>
<reference evidence="2 3" key="1">
    <citation type="journal article" date="2015" name="Genome Biol.">
        <title>Comparative genomics of Steinernema reveals deeply conserved gene regulatory networks.</title>
        <authorList>
            <person name="Dillman A.R."/>
            <person name="Macchietto M."/>
            <person name="Porter C.F."/>
            <person name="Rogers A."/>
            <person name="Williams B."/>
            <person name="Antoshechkin I."/>
            <person name="Lee M.M."/>
            <person name="Goodwin Z."/>
            <person name="Lu X."/>
            <person name="Lewis E.E."/>
            <person name="Goodrich-Blair H."/>
            <person name="Stock S.P."/>
            <person name="Adams B.J."/>
            <person name="Sternberg P.W."/>
            <person name="Mortazavi A."/>
        </authorList>
    </citation>
    <scope>NUCLEOTIDE SEQUENCE [LARGE SCALE GENOMIC DNA]</scope>
    <source>
        <strain evidence="2 3">ALL</strain>
    </source>
</reference>
<protein>
    <submittedName>
        <fullName evidence="2">Uncharacterized protein</fullName>
    </submittedName>
</protein>
<sequence>MLSAFLINSVLLPAVFSIYYVGYIADCVHEWTAHRNGSIWVHGEFNLTCLNGKITVINCITETGVKIPLGTHGVQINGIEYSCMAEHQVEEGSGDSGSGEEPFYAQEEPQRPAILEEDDVDCGLQTKVSQRTLSSVLSH</sequence>
<name>A0A4U8V6E2_STECR</name>
<evidence type="ECO:0000313" key="2">
    <source>
        <dbReference type="EMBL" id="TMS39577.1"/>
    </source>
</evidence>
<gene>
    <name evidence="2" type="ORF">L596_006078</name>
</gene>
<dbReference type="OrthoDB" id="5817707at2759"/>
<accession>A0A4U8V6E2</accession>
<evidence type="ECO:0000313" key="3">
    <source>
        <dbReference type="Proteomes" id="UP000298663"/>
    </source>
</evidence>
<proteinExistence type="predicted"/>
<dbReference type="EMBL" id="AZBU02000001">
    <property type="protein sequence ID" value="TMS39577.1"/>
    <property type="molecule type" value="Genomic_DNA"/>
</dbReference>
<dbReference type="Proteomes" id="UP000298663">
    <property type="component" value="Chromosome X"/>
</dbReference>
<evidence type="ECO:0000256" key="1">
    <source>
        <dbReference type="SAM" id="MobiDB-lite"/>
    </source>
</evidence>
<reference evidence="2 3" key="2">
    <citation type="journal article" date="2019" name="G3 (Bethesda)">
        <title>Hybrid Assembly of the Genome of the Entomopathogenic Nematode Steinernema carpocapsae Identifies the X-Chromosome.</title>
        <authorList>
            <person name="Serra L."/>
            <person name="Macchietto M."/>
            <person name="Macias-Munoz A."/>
            <person name="McGill C.J."/>
            <person name="Rodriguez I.M."/>
            <person name="Rodriguez B."/>
            <person name="Murad R."/>
            <person name="Mortazavi A."/>
        </authorList>
    </citation>
    <scope>NUCLEOTIDE SEQUENCE [LARGE SCALE GENOMIC DNA]</scope>
    <source>
        <strain evidence="2 3">ALL</strain>
    </source>
</reference>
<feature type="region of interest" description="Disordered" evidence="1">
    <location>
        <begin position="88"/>
        <end position="110"/>
    </location>
</feature>
<keyword evidence="3" id="KW-1185">Reference proteome</keyword>
<dbReference type="AlphaFoldDB" id="A0A4U8V6E2"/>